<keyword evidence="1" id="KW-0805">Transcription regulation</keyword>
<evidence type="ECO:0000259" key="4">
    <source>
        <dbReference type="PROSITE" id="PS50932"/>
    </source>
</evidence>
<dbReference type="InterPro" id="IPR028082">
    <property type="entry name" value="Peripla_BP_I"/>
</dbReference>
<dbReference type="SUPFAM" id="SSF53822">
    <property type="entry name" value="Periplasmic binding protein-like I"/>
    <property type="match status" value="1"/>
</dbReference>
<dbReference type="InterPro" id="IPR001761">
    <property type="entry name" value="Peripla_BP/Lac1_sug-bd_dom"/>
</dbReference>
<dbReference type="InterPro" id="IPR000843">
    <property type="entry name" value="HTH_LacI"/>
</dbReference>
<reference evidence="5 6" key="1">
    <citation type="submission" date="2022-01" db="EMBL/GenBank/DDBJ databases">
        <title>Flavihumibacter sp. nov., isolated from sediment of a river.</title>
        <authorList>
            <person name="Liu H."/>
        </authorList>
    </citation>
    <scope>NUCLEOTIDE SEQUENCE [LARGE SCALE GENOMIC DNA]</scope>
    <source>
        <strain evidence="5 6">RY-1</strain>
    </source>
</reference>
<evidence type="ECO:0000313" key="6">
    <source>
        <dbReference type="Proteomes" id="UP001200145"/>
    </source>
</evidence>
<dbReference type="SMART" id="SM00354">
    <property type="entry name" value="HTH_LACI"/>
    <property type="match status" value="1"/>
</dbReference>
<dbReference type="RefSeq" id="WP_234866779.1">
    <property type="nucleotide sequence ID" value="NZ_JAKEVY010000003.1"/>
</dbReference>
<dbReference type="Pfam" id="PF00356">
    <property type="entry name" value="LacI"/>
    <property type="match status" value="1"/>
</dbReference>
<keyword evidence="3" id="KW-0804">Transcription</keyword>
<accession>A0ABS9BJL7</accession>
<dbReference type="Proteomes" id="UP001200145">
    <property type="component" value="Unassembled WGS sequence"/>
</dbReference>
<dbReference type="SUPFAM" id="SSF47413">
    <property type="entry name" value="lambda repressor-like DNA-binding domains"/>
    <property type="match status" value="1"/>
</dbReference>
<dbReference type="PROSITE" id="PS50932">
    <property type="entry name" value="HTH_LACI_2"/>
    <property type="match status" value="1"/>
</dbReference>
<dbReference type="PANTHER" id="PTHR30146:SF109">
    <property type="entry name" value="HTH-TYPE TRANSCRIPTIONAL REGULATOR GALS"/>
    <property type="match status" value="1"/>
</dbReference>
<proteinExistence type="predicted"/>
<dbReference type="PANTHER" id="PTHR30146">
    <property type="entry name" value="LACI-RELATED TRANSCRIPTIONAL REPRESSOR"/>
    <property type="match status" value="1"/>
</dbReference>
<feature type="domain" description="HTH lacI-type" evidence="4">
    <location>
        <begin position="4"/>
        <end position="60"/>
    </location>
</feature>
<evidence type="ECO:0000256" key="2">
    <source>
        <dbReference type="ARBA" id="ARBA00023125"/>
    </source>
</evidence>
<name>A0ABS9BJL7_9BACT</name>
<sequence>MATVSLKDIAEKAGVSVTLVSYVLNNQHENRIKKETADKIRKVAKSLNYQKNIVARSLKTNKTQSIGLIVSDIANPFFAQLARCIEDEADRHGYAVIFGSSDEDPAKFKRVLDFMSTRQVDGLIIAAPAGSETSIRSLKKSKVPFILIDRYFPGISCDYVGLNNFDAAQLAIRQLLSQKKTRIGMLAFSNPLHTLQERTRGYEEALRSAGIRLEKSRVKQLGTSVSYAEVKAAMDALLDQPKPIDAIFCASNLMSGYCLQYIHAKRIKVPERIALVGFDSLDDFELFDAPYAYIRQPIQQMGSLAIQRLLSKLNGETKSAFLELQAELIVKQPARNPE</sequence>
<dbReference type="CDD" id="cd01392">
    <property type="entry name" value="HTH_LacI"/>
    <property type="match status" value="1"/>
</dbReference>
<evidence type="ECO:0000256" key="1">
    <source>
        <dbReference type="ARBA" id="ARBA00023015"/>
    </source>
</evidence>
<dbReference type="Pfam" id="PF00532">
    <property type="entry name" value="Peripla_BP_1"/>
    <property type="match status" value="1"/>
</dbReference>
<dbReference type="Gene3D" id="3.40.50.2300">
    <property type="match status" value="2"/>
</dbReference>
<dbReference type="InterPro" id="IPR010982">
    <property type="entry name" value="Lambda_DNA-bd_dom_sf"/>
</dbReference>
<gene>
    <name evidence="5" type="ORF">L0U88_14425</name>
</gene>
<evidence type="ECO:0000256" key="3">
    <source>
        <dbReference type="ARBA" id="ARBA00023163"/>
    </source>
</evidence>
<protein>
    <submittedName>
        <fullName evidence="5">LacI family transcriptional regulator</fullName>
    </submittedName>
</protein>
<dbReference type="EMBL" id="JAKEVY010000003">
    <property type="protein sequence ID" value="MCF1715831.1"/>
    <property type="molecule type" value="Genomic_DNA"/>
</dbReference>
<keyword evidence="2" id="KW-0238">DNA-binding</keyword>
<comment type="caution">
    <text evidence="5">The sequence shown here is derived from an EMBL/GenBank/DDBJ whole genome shotgun (WGS) entry which is preliminary data.</text>
</comment>
<organism evidence="5 6">
    <name type="scientific">Flavihumibacter fluminis</name>
    <dbReference type="NCBI Taxonomy" id="2909236"/>
    <lineage>
        <taxon>Bacteria</taxon>
        <taxon>Pseudomonadati</taxon>
        <taxon>Bacteroidota</taxon>
        <taxon>Chitinophagia</taxon>
        <taxon>Chitinophagales</taxon>
        <taxon>Chitinophagaceae</taxon>
        <taxon>Flavihumibacter</taxon>
    </lineage>
</organism>
<keyword evidence="6" id="KW-1185">Reference proteome</keyword>
<dbReference type="Gene3D" id="1.10.260.40">
    <property type="entry name" value="lambda repressor-like DNA-binding domains"/>
    <property type="match status" value="1"/>
</dbReference>
<evidence type="ECO:0000313" key="5">
    <source>
        <dbReference type="EMBL" id="MCF1715831.1"/>
    </source>
</evidence>